<dbReference type="GO" id="GO:0016747">
    <property type="term" value="F:acyltransferase activity, transferring groups other than amino-acyl groups"/>
    <property type="evidence" value="ECO:0007669"/>
    <property type="project" value="InterPro"/>
</dbReference>
<accession>S9SB83</accession>
<dbReference type="STRING" id="1316936.K678_08154"/>
<gene>
    <name evidence="4" type="ORF">K678_08154</name>
</gene>
<dbReference type="InterPro" id="IPR016181">
    <property type="entry name" value="Acyl_CoA_acyltransferase"/>
</dbReference>
<evidence type="ECO:0000256" key="1">
    <source>
        <dbReference type="ARBA" id="ARBA00022679"/>
    </source>
</evidence>
<dbReference type="RefSeq" id="WP_021131975.1">
    <property type="nucleotide sequence ID" value="NZ_AQPH01000024.1"/>
</dbReference>
<evidence type="ECO:0000259" key="3">
    <source>
        <dbReference type="PROSITE" id="PS51186"/>
    </source>
</evidence>
<organism evidence="4 5">
    <name type="scientific">Magnetospirillum fulvum MGU-K5</name>
    <dbReference type="NCBI Taxonomy" id="1316936"/>
    <lineage>
        <taxon>Bacteria</taxon>
        <taxon>Pseudomonadati</taxon>
        <taxon>Pseudomonadota</taxon>
        <taxon>Alphaproteobacteria</taxon>
        <taxon>Rhodospirillales</taxon>
        <taxon>Rhodospirillaceae</taxon>
        <taxon>Magnetospirillum</taxon>
    </lineage>
</organism>
<evidence type="ECO:0000256" key="2">
    <source>
        <dbReference type="ARBA" id="ARBA00023315"/>
    </source>
</evidence>
<name>S9SB83_MAGFU</name>
<dbReference type="AlphaFoldDB" id="S9SB83"/>
<keyword evidence="1 4" id="KW-0808">Transferase</keyword>
<dbReference type="EMBL" id="AQPH01000024">
    <property type="protein sequence ID" value="EPY01974.1"/>
    <property type="molecule type" value="Genomic_DNA"/>
</dbReference>
<dbReference type="CDD" id="cd04301">
    <property type="entry name" value="NAT_SF"/>
    <property type="match status" value="1"/>
</dbReference>
<dbReference type="PANTHER" id="PTHR43420">
    <property type="entry name" value="ACETYLTRANSFERASE"/>
    <property type="match status" value="1"/>
</dbReference>
<evidence type="ECO:0000313" key="4">
    <source>
        <dbReference type="EMBL" id="EPY01974.1"/>
    </source>
</evidence>
<protein>
    <submittedName>
        <fullName evidence="4">GNAT family acetyltransferase</fullName>
    </submittedName>
</protein>
<dbReference type="SUPFAM" id="SSF55729">
    <property type="entry name" value="Acyl-CoA N-acyltransferases (Nat)"/>
    <property type="match status" value="1"/>
</dbReference>
<dbReference type="Gene3D" id="3.40.630.30">
    <property type="match status" value="1"/>
</dbReference>
<dbReference type="InterPro" id="IPR050680">
    <property type="entry name" value="YpeA/RimI_acetyltransf"/>
</dbReference>
<proteinExistence type="predicted"/>
<dbReference type="InterPro" id="IPR000182">
    <property type="entry name" value="GNAT_dom"/>
</dbReference>
<dbReference type="Pfam" id="PF00583">
    <property type="entry name" value="Acetyltransf_1"/>
    <property type="match status" value="1"/>
</dbReference>
<dbReference type="Proteomes" id="UP000015350">
    <property type="component" value="Unassembled WGS sequence"/>
</dbReference>
<reference evidence="4 5" key="1">
    <citation type="submission" date="2013-04" db="EMBL/GenBank/DDBJ databases">
        <authorList>
            <person name="Kuznetsov B."/>
            <person name="Ivanovsky R."/>
        </authorList>
    </citation>
    <scope>NUCLEOTIDE SEQUENCE [LARGE SCALE GENOMIC DNA]</scope>
    <source>
        <strain evidence="4 5">MGU-K5</strain>
    </source>
</reference>
<dbReference type="PROSITE" id="PS51186">
    <property type="entry name" value="GNAT"/>
    <property type="match status" value="1"/>
</dbReference>
<keyword evidence="2" id="KW-0012">Acyltransferase</keyword>
<comment type="caution">
    <text evidence="4">The sequence shown here is derived from an EMBL/GenBank/DDBJ whole genome shotgun (WGS) entry which is preliminary data.</text>
</comment>
<feature type="domain" description="N-acetyltransferase" evidence="3">
    <location>
        <begin position="22"/>
        <end position="173"/>
    </location>
</feature>
<evidence type="ECO:0000313" key="5">
    <source>
        <dbReference type="Proteomes" id="UP000015350"/>
    </source>
</evidence>
<dbReference type="eggNOG" id="COG0456">
    <property type="taxonomic scope" value="Bacteria"/>
</dbReference>
<dbReference type="PANTHER" id="PTHR43420:SF44">
    <property type="entry name" value="ACETYLTRANSFERASE YPEA"/>
    <property type="match status" value="1"/>
</dbReference>
<sequence length="173" mass="19226">MLPLNIPFIDLALPQSWQECGIALRPRRDEDEMFMRELFFSVRAPEFAVMGWSESALRDFLAGQSRMQNRHYANVYPNAVNLVVTRQGTAIGRVILYPSPGDIRVVDIALLPQCRGSGLGSALLDAVKQQAKASRTSISLSVDLNNPARRLYLRQGFVPVGDNGIAQEMRLPA</sequence>